<organism evidence="1 2">
    <name type="scientific">Puccinia coronata f. sp. avenae</name>
    <dbReference type="NCBI Taxonomy" id="200324"/>
    <lineage>
        <taxon>Eukaryota</taxon>
        <taxon>Fungi</taxon>
        <taxon>Dikarya</taxon>
        <taxon>Basidiomycota</taxon>
        <taxon>Pucciniomycotina</taxon>
        <taxon>Pucciniomycetes</taxon>
        <taxon>Pucciniales</taxon>
        <taxon>Pucciniaceae</taxon>
        <taxon>Puccinia</taxon>
    </lineage>
</organism>
<keyword evidence="2" id="KW-1185">Reference proteome</keyword>
<dbReference type="EMBL" id="PGCJ01001277">
    <property type="protein sequence ID" value="PLW06842.1"/>
    <property type="molecule type" value="Genomic_DNA"/>
</dbReference>
<sequence>MAQQLAEMQNVMRQQQEIISGLTKASRNNHHHLPANSIANDVLRQFVKSPSKFFAKVNPRKPCLSFNGSNYTKWETAIDCALQHAFDRNKSFLNNKVNNFALIDSIQNTAVSMLMCSTLDKALLSIVESHNFSKSKALFELLKSKCKRSGRRQKIILIEKVLKSASENSPASKSWLTRFCVIISDVKHCRTPVGQMIIFGKDPAGENKLVS</sequence>
<dbReference type="Proteomes" id="UP000235388">
    <property type="component" value="Unassembled WGS sequence"/>
</dbReference>
<proteinExistence type="predicted"/>
<comment type="caution">
    <text evidence="1">The sequence shown here is derived from an EMBL/GenBank/DDBJ whole genome shotgun (WGS) entry which is preliminary data.</text>
</comment>
<dbReference type="AlphaFoldDB" id="A0A2N5S0V9"/>
<protein>
    <submittedName>
        <fullName evidence="1">Uncharacterized protein</fullName>
    </submittedName>
</protein>
<reference evidence="1 2" key="1">
    <citation type="submission" date="2017-11" db="EMBL/GenBank/DDBJ databases">
        <title>De novo assembly and phasing of dikaryotic genomes from two isolates of Puccinia coronata f. sp. avenae, the causal agent of oat crown rust.</title>
        <authorList>
            <person name="Miller M.E."/>
            <person name="Zhang Y."/>
            <person name="Omidvar V."/>
            <person name="Sperschneider J."/>
            <person name="Schwessinger B."/>
            <person name="Raley C."/>
            <person name="Palmer J.M."/>
            <person name="Garnica D."/>
            <person name="Upadhyaya N."/>
            <person name="Rathjen J."/>
            <person name="Taylor J.M."/>
            <person name="Park R.F."/>
            <person name="Dodds P.N."/>
            <person name="Hirsch C.D."/>
            <person name="Kianian S.F."/>
            <person name="Figueroa M."/>
        </authorList>
    </citation>
    <scope>NUCLEOTIDE SEQUENCE [LARGE SCALE GENOMIC DNA]</scope>
    <source>
        <strain evidence="1">12NC29</strain>
    </source>
</reference>
<name>A0A2N5S0V9_9BASI</name>
<accession>A0A2N5S0V9</accession>
<dbReference type="OrthoDB" id="2498485at2759"/>
<gene>
    <name evidence="1" type="ORF">PCANC_28689</name>
</gene>
<evidence type="ECO:0000313" key="1">
    <source>
        <dbReference type="EMBL" id="PLW06842.1"/>
    </source>
</evidence>
<evidence type="ECO:0000313" key="2">
    <source>
        <dbReference type="Proteomes" id="UP000235388"/>
    </source>
</evidence>